<dbReference type="FunFam" id="3.40.1010.10:FF:000001">
    <property type="entry name" value="Siroheme synthase"/>
    <property type="match status" value="1"/>
</dbReference>
<dbReference type="Gene3D" id="3.40.1010.10">
    <property type="entry name" value="Cobalt-precorrin-4 Transmethylase, Domain 1"/>
    <property type="match status" value="1"/>
</dbReference>
<dbReference type="EC" id="1.3.1.76" evidence="15"/>
<dbReference type="NCBIfam" id="NF004790">
    <property type="entry name" value="PRK06136.1"/>
    <property type="match status" value="1"/>
</dbReference>
<proteinExistence type="inferred from homology"/>
<dbReference type="InterPro" id="IPR036291">
    <property type="entry name" value="NAD(P)-bd_dom_sf"/>
</dbReference>
<comment type="pathway">
    <text evidence="12 15">Porphyrin-containing compound metabolism; siroheme biosynthesis; precorrin-2 from uroporphyrinogen III: step 1/1.</text>
</comment>
<dbReference type="SUPFAM" id="SSF51735">
    <property type="entry name" value="NAD(P)-binding Rossmann-fold domains"/>
    <property type="match status" value="1"/>
</dbReference>
<dbReference type="GO" id="GO:0019354">
    <property type="term" value="P:siroheme biosynthetic process"/>
    <property type="evidence" value="ECO:0007669"/>
    <property type="project" value="UniProtKB-UniRule"/>
</dbReference>
<evidence type="ECO:0000256" key="1">
    <source>
        <dbReference type="ARBA" id="ARBA00005010"/>
    </source>
</evidence>
<keyword evidence="7 15" id="KW-0560">Oxidoreductase</keyword>
<keyword evidence="3 15" id="KW-0169">Cobalamin biosynthesis</keyword>
<dbReference type="InterPro" id="IPR006367">
    <property type="entry name" value="Sirohaem_synthase_N"/>
</dbReference>
<dbReference type="GO" id="GO:0051266">
    <property type="term" value="F:sirohydrochlorin ferrochelatase activity"/>
    <property type="evidence" value="ECO:0007669"/>
    <property type="project" value="UniProtKB-EC"/>
</dbReference>
<dbReference type="NCBIfam" id="TIGR01469">
    <property type="entry name" value="cobA_cysG_Cterm"/>
    <property type="match status" value="1"/>
</dbReference>
<dbReference type="InterPro" id="IPR012409">
    <property type="entry name" value="Sirohaem_synth"/>
</dbReference>
<gene>
    <name evidence="15" type="primary">cysG</name>
    <name evidence="21" type="ORF">AZF00_08375</name>
</gene>
<dbReference type="InterPro" id="IPR006366">
    <property type="entry name" value="CobA/CysG_C"/>
</dbReference>
<dbReference type="AlphaFoldDB" id="A0A127M4Z9"/>
<dbReference type="Pfam" id="PF10414">
    <property type="entry name" value="CysG_dimeriser"/>
    <property type="match status" value="1"/>
</dbReference>
<feature type="domain" description="Siroheme synthase central" evidence="20">
    <location>
        <begin position="119"/>
        <end position="145"/>
    </location>
</feature>
<evidence type="ECO:0000256" key="14">
    <source>
        <dbReference type="ARBA" id="ARBA00060548"/>
    </source>
</evidence>
<evidence type="ECO:0000256" key="12">
    <source>
        <dbReference type="ARBA" id="ARBA00025705"/>
    </source>
</evidence>
<evidence type="ECO:0000256" key="9">
    <source>
        <dbReference type="ARBA" id="ARBA00023239"/>
    </source>
</evidence>
<dbReference type="InterPro" id="IPR035996">
    <property type="entry name" value="4pyrrol_Methylase_sf"/>
</dbReference>
<evidence type="ECO:0000256" key="8">
    <source>
        <dbReference type="ARBA" id="ARBA00023027"/>
    </source>
</evidence>
<evidence type="ECO:0000259" key="18">
    <source>
        <dbReference type="Pfam" id="PF00590"/>
    </source>
</evidence>
<feature type="binding site" evidence="15">
    <location>
        <position position="225"/>
    </location>
    <ligand>
        <name>S-adenosyl-L-methionine</name>
        <dbReference type="ChEBI" id="CHEBI:59789"/>
    </ligand>
</feature>
<evidence type="ECO:0000256" key="13">
    <source>
        <dbReference type="ARBA" id="ARBA00047561"/>
    </source>
</evidence>
<keyword evidence="6 15" id="KW-0949">S-adenosyl-L-methionine</keyword>
<feature type="region of interest" description="Uroporphyrinogen-III C-methyltransferase" evidence="15">
    <location>
        <begin position="216"/>
        <end position="467"/>
    </location>
</feature>
<evidence type="ECO:0000256" key="3">
    <source>
        <dbReference type="ARBA" id="ARBA00022573"/>
    </source>
</evidence>
<dbReference type="UniPathway" id="UPA00148">
    <property type="reaction ID" value="UER00211"/>
</dbReference>
<dbReference type="InterPro" id="IPR000878">
    <property type="entry name" value="4pyrrol_Mease"/>
</dbReference>
<feature type="region of interest" description="Precorrin-2 dehydrogenase / sirohydrochlorin ferrochelatase" evidence="15">
    <location>
        <begin position="1"/>
        <end position="203"/>
    </location>
</feature>
<dbReference type="EC" id="2.1.1.107" evidence="15"/>
<dbReference type="InterPro" id="IPR019478">
    <property type="entry name" value="Sirohaem_synthase_dimer_dom"/>
</dbReference>
<dbReference type="GO" id="GO:0004851">
    <property type="term" value="F:uroporphyrin-III C-methyltransferase activity"/>
    <property type="evidence" value="ECO:0007669"/>
    <property type="project" value="UniProtKB-UniRule"/>
</dbReference>
<evidence type="ECO:0000256" key="7">
    <source>
        <dbReference type="ARBA" id="ARBA00023002"/>
    </source>
</evidence>
<protein>
    <recommendedName>
        <fullName evidence="15">Siroheme synthase</fullName>
    </recommendedName>
    <domain>
        <recommendedName>
            <fullName evidence="15">Uroporphyrinogen-III C-methyltransferase</fullName>
            <shortName evidence="15">Urogen III methylase</shortName>
            <ecNumber evidence="15">2.1.1.107</ecNumber>
        </recommendedName>
        <alternativeName>
            <fullName evidence="15">SUMT</fullName>
        </alternativeName>
        <alternativeName>
            <fullName evidence="15">Uroporphyrinogen III methylase</fullName>
            <shortName evidence="15">UROM</shortName>
        </alternativeName>
    </domain>
    <domain>
        <recommendedName>
            <fullName evidence="15">Precorrin-2 dehydrogenase</fullName>
            <ecNumber evidence="15">1.3.1.76</ecNumber>
        </recommendedName>
    </domain>
    <domain>
        <recommendedName>
            <fullName evidence="15">Sirohydrochlorin ferrochelatase</fullName>
            <ecNumber evidence="15">4.99.1.4</ecNumber>
        </recommendedName>
    </domain>
</protein>
<dbReference type="KEGG" id="zal:AZF00_08375"/>
<evidence type="ECO:0000256" key="16">
    <source>
        <dbReference type="PIRSR" id="PIRSR036426-1"/>
    </source>
</evidence>
<dbReference type="EC" id="4.99.1.4" evidence="15"/>
<dbReference type="GO" id="GO:0051287">
    <property type="term" value="F:NAD binding"/>
    <property type="evidence" value="ECO:0007669"/>
    <property type="project" value="InterPro"/>
</dbReference>
<evidence type="ECO:0000256" key="17">
    <source>
        <dbReference type="RuleBase" id="RU003960"/>
    </source>
</evidence>
<dbReference type="PANTHER" id="PTHR45790:SF1">
    <property type="entry name" value="SIROHEME SYNTHASE"/>
    <property type="match status" value="1"/>
</dbReference>
<dbReference type="InterPro" id="IPR003043">
    <property type="entry name" value="Uropor_MeTrfase_CS"/>
</dbReference>
<dbReference type="Pfam" id="PF00590">
    <property type="entry name" value="TP_methylase"/>
    <property type="match status" value="1"/>
</dbReference>
<comment type="pathway">
    <text evidence="15">Porphyrin-containing compound metabolism; siroheme biosynthesis; siroheme from sirohydrochlorin: step 1/1.</text>
</comment>
<dbReference type="Gene3D" id="3.30.950.10">
    <property type="entry name" value="Methyltransferase, Cobalt-precorrin-4 Transmethylase, Domain 2"/>
    <property type="match status" value="1"/>
</dbReference>
<dbReference type="RefSeq" id="WP_008247851.1">
    <property type="nucleotide sequence ID" value="NZ_CP014544.1"/>
</dbReference>
<sequence length="467" mass="50763">MEFLPLFTDLRNKPCLLVGGGQVALRKARLLCKAGAKIRLVAHEILPELSTLCMNSGGECIRGDYADHLLDEVFLVIAATDDEALNKQVSEACHARQIPVNVVDNPELCSVILPAIIDRSPLVIAVSSGGKSPVLARMMRSRLEASIPASFGRLAQLVGNFRDAVKARFDDIEERRHFWEQTLQGPIAEMVFAGKDKVAADMLSKAIDKATVSAGGEVYLIGAGPGDPDLMTFKALRLLQRADVVLYDRLVAPAIVDMCRKDAERVYVGKARADHAVPQQDINKLLVKYAKEGKKVARLKGGDPFIFGRGGEEIEELAEEKIPFQVVPGITAASGCASYSGIPLTHRDYAQSVRFVTGHLKDHSLNLPWAELVHPTQTVVFYMGLVGLPSICAQLIAHGRGGDTPIAVIQQGTTPQQKVVVATLATMVERLAEEPVQAPTLIIVGEVVKLREKLAWYEHYDLANASV</sequence>
<feature type="binding site" evidence="15">
    <location>
        <position position="412"/>
    </location>
    <ligand>
        <name>S-adenosyl-L-methionine</name>
        <dbReference type="ChEBI" id="CHEBI:59789"/>
    </ligand>
</feature>
<evidence type="ECO:0000313" key="21">
    <source>
        <dbReference type="EMBL" id="AMO68318.1"/>
    </source>
</evidence>
<evidence type="ECO:0000256" key="6">
    <source>
        <dbReference type="ARBA" id="ARBA00022691"/>
    </source>
</evidence>
<keyword evidence="9 15" id="KW-0456">Lyase</keyword>
<comment type="pathway">
    <text evidence="14 15">Cofactor biosynthesis; adenosylcobalamin biosynthesis; precorrin-2 from uroporphyrinogen III: step 1/1.</text>
</comment>
<dbReference type="PIRSF" id="PIRSF036426">
    <property type="entry name" value="Sirohaem_synth"/>
    <property type="match status" value="1"/>
</dbReference>
<dbReference type="EMBL" id="CP014544">
    <property type="protein sequence ID" value="AMO68318.1"/>
    <property type="molecule type" value="Genomic_DNA"/>
</dbReference>
<dbReference type="SUPFAM" id="SSF75615">
    <property type="entry name" value="Siroheme synthase middle domains-like"/>
    <property type="match status" value="1"/>
</dbReference>
<reference evidence="21 22" key="1">
    <citation type="submission" date="2015-12" db="EMBL/GenBank/DDBJ databases">
        <authorList>
            <person name="Shamseldin A."/>
            <person name="Moawad H."/>
            <person name="Abd El-Rahim W.M."/>
            <person name="Sadowsky M.J."/>
        </authorList>
    </citation>
    <scope>NUCLEOTIDE SEQUENCE [LARGE SCALE GENOMIC DNA]</scope>
    <source>
        <strain evidence="21 22">SM2</strain>
    </source>
</reference>
<evidence type="ECO:0000256" key="15">
    <source>
        <dbReference type="HAMAP-Rule" id="MF_01646"/>
    </source>
</evidence>
<comment type="function">
    <text evidence="15">Multifunctional enzyme that catalyzes the SAM-dependent methylations of uroporphyrinogen III at position C-2 and C-7 to form precorrin-2 via precorrin-1. Then it catalyzes the NAD-dependent ring dehydrogenation of precorrin-2 to yield sirohydrochlorin. Finally, it catalyzes the ferrochelation of sirohydrochlorin to yield siroheme.</text>
</comment>
<evidence type="ECO:0000256" key="2">
    <source>
        <dbReference type="ARBA" id="ARBA00005879"/>
    </source>
</evidence>
<keyword evidence="10 15" id="KW-0627">Porphyrin biosynthesis</keyword>
<comment type="catalytic activity">
    <reaction evidence="13 15">
        <text>precorrin-2 + NAD(+) = sirohydrochlorin + NADH + 2 H(+)</text>
        <dbReference type="Rhea" id="RHEA:15613"/>
        <dbReference type="ChEBI" id="CHEBI:15378"/>
        <dbReference type="ChEBI" id="CHEBI:57540"/>
        <dbReference type="ChEBI" id="CHEBI:57945"/>
        <dbReference type="ChEBI" id="CHEBI:58351"/>
        <dbReference type="ChEBI" id="CHEBI:58827"/>
        <dbReference type="EC" id="1.3.1.76"/>
    </reaction>
</comment>
<accession>A0A127M4Z9</accession>
<dbReference type="Pfam" id="PF14824">
    <property type="entry name" value="Sirohm_synth_M"/>
    <property type="match status" value="1"/>
</dbReference>
<evidence type="ECO:0000256" key="4">
    <source>
        <dbReference type="ARBA" id="ARBA00022603"/>
    </source>
</evidence>
<comment type="catalytic activity">
    <reaction evidence="15">
        <text>siroheme + 2 H(+) = sirohydrochlorin + Fe(2+)</text>
        <dbReference type="Rhea" id="RHEA:24360"/>
        <dbReference type="ChEBI" id="CHEBI:15378"/>
        <dbReference type="ChEBI" id="CHEBI:29033"/>
        <dbReference type="ChEBI" id="CHEBI:58351"/>
        <dbReference type="ChEBI" id="CHEBI:60052"/>
        <dbReference type="EC" id="4.99.1.4"/>
    </reaction>
</comment>
<dbReference type="Proteomes" id="UP000074119">
    <property type="component" value="Chromosome"/>
</dbReference>
<dbReference type="NCBIfam" id="NF007922">
    <property type="entry name" value="PRK10637.1"/>
    <property type="match status" value="1"/>
</dbReference>
<comment type="pathway">
    <text evidence="1 15">Porphyrin-containing compound metabolism; siroheme biosynthesis; sirohydrochlorin from precorrin-2: step 1/1.</text>
</comment>
<organism evidence="21 22">
    <name type="scientific">Zhongshania aliphaticivorans</name>
    <dbReference type="NCBI Taxonomy" id="1470434"/>
    <lineage>
        <taxon>Bacteria</taxon>
        <taxon>Pseudomonadati</taxon>
        <taxon>Pseudomonadota</taxon>
        <taxon>Gammaproteobacteria</taxon>
        <taxon>Cellvibrionales</taxon>
        <taxon>Spongiibacteraceae</taxon>
        <taxon>Zhongshania</taxon>
    </lineage>
</organism>
<evidence type="ECO:0000256" key="10">
    <source>
        <dbReference type="ARBA" id="ARBA00023244"/>
    </source>
</evidence>
<feature type="active site" description="Proton acceptor" evidence="15 16">
    <location>
        <position position="248"/>
    </location>
</feature>
<feature type="domain" description="Tetrapyrrole methylase" evidence="18">
    <location>
        <begin position="218"/>
        <end position="426"/>
    </location>
</feature>
<comment type="similarity">
    <text evidence="15">In the C-terminal section; belongs to the precorrin methyltransferase family.</text>
</comment>
<dbReference type="GO" id="GO:0032259">
    <property type="term" value="P:methylation"/>
    <property type="evidence" value="ECO:0007669"/>
    <property type="project" value="UniProtKB-KW"/>
</dbReference>
<dbReference type="STRING" id="1470434.AZF00_08375"/>
<evidence type="ECO:0000259" key="20">
    <source>
        <dbReference type="Pfam" id="PF14824"/>
    </source>
</evidence>
<feature type="binding site" evidence="15">
    <location>
        <begin position="331"/>
        <end position="332"/>
    </location>
    <ligand>
        <name>S-adenosyl-L-methionine</name>
        <dbReference type="ChEBI" id="CHEBI:59789"/>
    </ligand>
</feature>
<name>A0A127M4Z9_9GAMM</name>
<dbReference type="InterPro" id="IPR037115">
    <property type="entry name" value="Sirohaem_synt_dimer_dom_sf"/>
</dbReference>
<dbReference type="FunFam" id="3.30.950.10:FF:000001">
    <property type="entry name" value="Siroheme synthase"/>
    <property type="match status" value="1"/>
</dbReference>
<dbReference type="InterPro" id="IPR050161">
    <property type="entry name" value="Siro_Cobalamin_biosynth"/>
</dbReference>
<dbReference type="PANTHER" id="PTHR45790">
    <property type="entry name" value="SIROHEME SYNTHASE-RELATED"/>
    <property type="match status" value="1"/>
</dbReference>
<dbReference type="Pfam" id="PF13241">
    <property type="entry name" value="NAD_binding_7"/>
    <property type="match status" value="1"/>
</dbReference>
<dbReference type="Gene3D" id="3.30.160.110">
    <property type="entry name" value="Siroheme synthase, domain 2"/>
    <property type="match status" value="1"/>
</dbReference>
<dbReference type="Gene3D" id="3.40.50.720">
    <property type="entry name" value="NAD(P)-binding Rossmann-like Domain"/>
    <property type="match status" value="1"/>
</dbReference>
<feature type="binding site" evidence="15">
    <location>
        <begin position="22"/>
        <end position="23"/>
    </location>
    <ligand>
        <name>NAD(+)</name>
        <dbReference type="ChEBI" id="CHEBI:57540"/>
    </ligand>
</feature>
<dbReference type="CDD" id="cd11642">
    <property type="entry name" value="SUMT"/>
    <property type="match status" value="1"/>
</dbReference>
<feature type="domain" description="Sirohaem synthase dimerisation" evidence="19">
    <location>
        <begin position="151"/>
        <end position="206"/>
    </location>
</feature>
<comment type="similarity">
    <text evidence="2 17">Belongs to the precorrin methyltransferase family.</text>
</comment>
<dbReference type="InterPro" id="IPR014776">
    <property type="entry name" value="4pyrrole_Mease_sub2"/>
</dbReference>
<dbReference type="GO" id="GO:0009236">
    <property type="term" value="P:cobalamin biosynthetic process"/>
    <property type="evidence" value="ECO:0007669"/>
    <property type="project" value="UniProtKB-UniRule"/>
</dbReference>
<keyword evidence="4 15" id="KW-0489">Methyltransferase</keyword>
<feature type="binding site" evidence="15">
    <location>
        <begin position="43"/>
        <end position="44"/>
    </location>
    <ligand>
        <name>NAD(+)</name>
        <dbReference type="ChEBI" id="CHEBI:57540"/>
    </ligand>
</feature>
<dbReference type="HAMAP" id="MF_01646">
    <property type="entry name" value="Siroheme_synth"/>
    <property type="match status" value="1"/>
</dbReference>
<feature type="binding site" evidence="15">
    <location>
        <position position="383"/>
    </location>
    <ligand>
        <name>S-adenosyl-L-methionine</name>
        <dbReference type="ChEBI" id="CHEBI:59789"/>
    </ligand>
</feature>
<keyword evidence="8 15" id="KW-0520">NAD</keyword>
<evidence type="ECO:0000256" key="11">
    <source>
        <dbReference type="ARBA" id="ARBA00023268"/>
    </source>
</evidence>
<dbReference type="Gene3D" id="1.10.8.210">
    <property type="entry name" value="Sirohaem synthase, dimerisation domain"/>
    <property type="match status" value="1"/>
</dbReference>
<comment type="similarity">
    <text evidence="15">In the N-terminal section; belongs to the precorrin-2 dehydrogenase / sirohydrochlorin ferrochelatase family.</text>
</comment>
<keyword evidence="15" id="KW-0597">Phosphoprotein</keyword>
<feature type="modified residue" description="Phosphoserine" evidence="15">
    <location>
        <position position="128"/>
    </location>
</feature>
<comment type="catalytic activity">
    <reaction evidence="15">
        <text>uroporphyrinogen III + 2 S-adenosyl-L-methionine = precorrin-2 + 2 S-adenosyl-L-homocysteine + H(+)</text>
        <dbReference type="Rhea" id="RHEA:32459"/>
        <dbReference type="ChEBI" id="CHEBI:15378"/>
        <dbReference type="ChEBI" id="CHEBI:57308"/>
        <dbReference type="ChEBI" id="CHEBI:57856"/>
        <dbReference type="ChEBI" id="CHEBI:58827"/>
        <dbReference type="ChEBI" id="CHEBI:59789"/>
        <dbReference type="EC" id="2.1.1.107"/>
    </reaction>
</comment>
<dbReference type="InterPro" id="IPR028281">
    <property type="entry name" value="Sirohaem_synthase_central"/>
</dbReference>
<dbReference type="FunFam" id="3.30.160.110:FF:000001">
    <property type="entry name" value="Siroheme synthase"/>
    <property type="match status" value="1"/>
</dbReference>
<dbReference type="NCBIfam" id="TIGR01470">
    <property type="entry name" value="cysG_Nterm"/>
    <property type="match status" value="1"/>
</dbReference>
<evidence type="ECO:0000256" key="5">
    <source>
        <dbReference type="ARBA" id="ARBA00022679"/>
    </source>
</evidence>
<dbReference type="GO" id="GO:0043115">
    <property type="term" value="F:precorrin-2 dehydrogenase activity"/>
    <property type="evidence" value="ECO:0007669"/>
    <property type="project" value="UniProtKB-UniRule"/>
</dbReference>
<feature type="active site" description="Proton donor" evidence="15 16">
    <location>
        <position position="270"/>
    </location>
</feature>
<evidence type="ECO:0000259" key="19">
    <source>
        <dbReference type="Pfam" id="PF10414"/>
    </source>
</evidence>
<keyword evidence="11 15" id="KW-0511">Multifunctional enzyme</keyword>
<evidence type="ECO:0000313" key="22">
    <source>
        <dbReference type="Proteomes" id="UP000074119"/>
    </source>
</evidence>
<comment type="pathway">
    <text evidence="15">Cofactor biosynthesis; adenosylcobalamin biosynthesis; sirohydrochlorin from precorrin-2: step 1/1.</text>
</comment>
<dbReference type="InterPro" id="IPR014777">
    <property type="entry name" value="4pyrrole_Mease_sub1"/>
</dbReference>
<feature type="binding site" evidence="15">
    <location>
        <position position="306"/>
    </location>
    <ligand>
        <name>S-adenosyl-L-methionine</name>
        <dbReference type="ChEBI" id="CHEBI:59789"/>
    </ligand>
</feature>
<dbReference type="SUPFAM" id="SSF53790">
    <property type="entry name" value="Tetrapyrrole methylase"/>
    <property type="match status" value="1"/>
</dbReference>
<keyword evidence="5 15" id="KW-0808">Transferase</keyword>
<dbReference type="PROSITE" id="PS00840">
    <property type="entry name" value="SUMT_2"/>
    <property type="match status" value="1"/>
</dbReference>
<dbReference type="UniPathway" id="UPA00262">
    <property type="reaction ID" value="UER00211"/>
</dbReference>
<feature type="binding site" evidence="15">
    <location>
        <begin position="301"/>
        <end position="303"/>
    </location>
    <ligand>
        <name>S-adenosyl-L-methionine</name>
        <dbReference type="ChEBI" id="CHEBI:59789"/>
    </ligand>
</feature>